<keyword evidence="1" id="KW-0812">Transmembrane</keyword>
<feature type="transmembrane region" description="Helical" evidence="1">
    <location>
        <begin position="167"/>
        <end position="191"/>
    </location>
</feature>
<feature type="transmembrane region" description="Helical" evidence="1">
    <location>
        <begin position="137"/>
        <end position="155"/>
    </location>
</feature>
<feature type="transmembrane region" description="Helical" evidence="1">
    <location>
        <begin position="110"/>
        <end position="130"/>
    </location>
</feature>
<name>A0A6N9U2W1_STRHA</name>
<gene>
    <name evidence="2" type="ORF">G3I29_22045</name>
</gene>
<comment type="caution">
    <text evidence="2">The sequence shown here is derived from an EMBL/GenBank/DDBJ whole genome shotgun (WGS) entry which is preliminary data.</text>
</comment>
<evidence type="ECO:0000313" key="3">
    <source>
        <dbReference type="Proteomes" id="UP000471293"/>
    </source>
</evidence>
<proteinExistence type="predicted"/>
<protein>
    <submittedName>
        <fullName evidence="2">Uncharacterized protein</fullName>
    </submittedName>
</protein>
<reference evidence="2 3" key="1">
    <citation type="submission" date="2020-01" db="EMBL/GenBank/DDBJ databases">
        <title>Insect and environment-associated Actinomycetes.</title>
        <authorList>
            <person name="Currrie C."/>
            <person name="Chevrette M."/>
            <person name="Carlson C."/>
            <person name="Stubbendieck R."/>
            <person name="Wendt-Pienkowski E."/>
        </authorList>
    </citation>
    <scope>NUCLEOTIDE SEQUENCE [LARGE SCALE GENOMIC DNA]</scope>
    <source>
        <strain evidence="2 3">SID11342</strain>
    </source>
</reference>
<evidence type="ECO:0000256" key="1">
    <source>
        <dbReference type="SAM" id="Phobius"/>
    </source>
</evidence>
<keyword evidence="1" id="KW-1133">Transmembrane helix</keyword>
<dbReference type="AlphaFoldDB" id="A0A6N9U2W1"/>
<feature type="transmembrane region" description="Helical" evidence="1">
    <location>
        <begin position="83"/>
        <end position="104"/>
    </location>
</feature>
<organism evidence="2 3">
    <name type="scientific">Streptomyces halstedii</name>
    <dbReference type="NCBI Taxonomy" id="1944"/>
    <lineage>
        <taxon>Bacteria</taxon>
        <taxon>Bacillati</taxon>
        <taxon>Actinomycetota</taxon>
        <taxon>Actinomycetes</taxon>
        <taxon>Kitasatosporales</taxon>
        <taxon>Streptomycetaceae</taxon>
        <taxon>Streptomyces</taxon>
    </lineage>
</organism>
<evidence type="ECO:0000313" key="2">
    <source>
        <dbReference type="EMBL" id="NEA18144.1"/>
    </source>
</evidence>
<accession>A0A6N9U2W1</accession>
<feature type="transmembrane region" description="Helical" evidence="1">
    <location>
        <begin position="45"/>
        <end position="63"/>
    </location>
</feature>
<dbReference type="RefSeq" id="WP_164347001.1">
    <property type="nucleotide sequence ID" value="NZ_JAAGLQ010000474.1"/>
</dbReference>
<sequence>MNWWHRAHTTALTTAVLTTTMLLAPLLEGSVLPIPSLLAGTSAGVPVALVLPAVPAALILHALNRVPRVYDTTAVRPTAGYKAGMLGAAALLTTVLSLAGSYVADSSMPLAAARNVVGYLGAGLIVQYLAGRQYGPLTVALVPVLCALIGLGPGGRPFSWTWPLHEATSPLAAVTATILFAAGVTGATVLAPQRDARRPATG</sequence>
<dbReference type="EMBL" id="JAAGLQ010000474">
    <property type="protein sequence ID" value="NEA18144.1"/>
    <property type="molecule type" value="Genomic_DNA"/>
</dbReference>
<keyword evidence="1" id="KW-0472">Membrane</keyword>
<dbReference type="Proteomes" id="UP000471293">
    <property type="component" value="Unassembled WGS sequence"/>
</dbReference>